<keyword evidence="1" id="KW-1185">Reference proteome</keyword>
<evidence type="ECO:0000313" key="2">
    <source>
        <dbReference type="WBParaSite" id="nRc.2.0.1.t18849-RA"/>
    </source>
</evidence>
<dbReference type="Proteomes" id="UP000887565">
    <property type="component" value="Unplaced"/>
</dbReference>
<organism evidence="1 2">
    <name type="scientific">Romanomermis culicivorax</name>
    <name type="common">Nematode worm</name>
    <dbReference type="NCBI Taxonomy" id="13658"/>
    <lineage>
        <taxon>Eukaryota</taxon>
        <taxon>Metazoa</taxon>
        <taxon>Ecdysozoa</taxon>
        <taxon>Nematoda</taxon>
        <taxon>Enoplea</taxon>
        <taxon>Dorylaimia</taxon>
        <taxon>Mermithida</taxon>
        <taxon>Mermithoidea</taxon>
        <taxon>Mermithidae</taxon>
        <taxon>Romanomermis</taxon>
    </lineage>
</organism>
<dbReference type="WBParaSite" id="nRc.2.0.1.t18849-RA">
    <property type="protein sequence ID" value="nRc.2.0.1.t18849-RA"/>
    <property type="gene ID" value="nRc.2.0.1.g18849"/>
</dbReference>
<dbReference type="AlphaFoldDB" id="A0A915IXM7"/>
<protein>
    <submittedName>
        <fullName evidence="2">Uncharacterized protein</fullName>
    </submittedName>
</protein>
<reference evidence="2" key="1">
    <citation type="submission" date="2022-11" db="UniProtKB">
        <authorList>
            <consortium name="WormBaseParasite"/>
        </authorList>
    </citation>
    <scope>IDENTIFICATION</scope>
</reference>
<sequence length="71" mass="7514">MECTNVFSLINDVAGIEGVITGGVGGRGNINSINGDSGHLILKVTCLFKSYLLVCDSQCSDLEIKDHSDIL</sequence>
<accession>A0A915IXM7</accession>
<name>A0A915IXM7_ROMCU</name>
<evidence type="ECO:0000313" key="1">
    <source>
        <dbReference type="Proteomes" id="UP000887565"/>
    </source>
</evidence>
<proteinExistence type="predicted"/>